<accession>A0A5D4H7M1</accession>
<comment type="caution">
    <text evidence="1">The sequence shown here is derived from an EMBL/GenBank/DDBJ whole genome shotgun (WGS) entry which is preliminary data.</text>
</comment>
<sequence length="100" mass="11140">MMSTNPILRTIRPARPDVPAHLFAIGQAVRLKGGFVRPVVPAEIYRITGTLPARGDSLQYRIRNDDERHERVTTQDNLELVDMSQSSSGATLIKRTFGHG</sequence>
<dbReference type="Proteomes" id="UP000323258">
    <property type="component" value="Unassembled WGS sequence"/>
</dbReference>
<protein>
    <submittedName>
        <fullName evidence="1">Uncharacterized protein</fullName>
    </submittedName>
</protein>
<gene>
    <name evidence="1" type="ORF">FY036_02185</name>
</gene>
<dbReference type="AlphaFoldDB" id="A0A5D4H7M1"/>
<evidence type="ECO:0000313" key="2">
    <source>
        <dbReference type="Proteomes" id="UP000323258"/>
    </source>
</evidence>
<name>A0A5D4H7M1_9HYPH</name>
<organism evidence="1 2">
    <name type="scientific">Neoaquamicrobium microcysteis</name>
    <dbReference type="NCBI Taxonomy" id="2682781"/>
    <lineage>
        <taxon>Bacteria</taxon>
        <taxon>Pseudomonadati</taxon>
        <taxon>Pseudomonadota</taxon>
        <taxon>Alphaproteobacteria</taxon>
        <taxon>Hyphomicrobiales</taxon>
        <taxon>Phyllobacteriaceae</taxon>
        <taxon>Neoaquamicrobium</taxon>
    </lineage>
</organism>
<reference evidence="1 2" key="1">
    <citation type="submission" date="2019-08" db="EMBL/GenBank/DDBJ databases">
        <authorList>
            <person name="Seo Y.L."/>
        </authorList>
    </citation>
    <scope>NUCLEOTIDE SEQUENCE [LARGE SCALE GENOMIC DNA]</scope>
    <source>
        <strain evidence="1 2">MaA-C15</strain>
    </source>
</reference>
<evidence type="ECO:0000313" key="1">
    <source>
        <dbReference type="EMBL" id="TYR35445.1"/>
    </source>
</evidence>
<reference evidence="1 2" key="2">
    <citation type="submission" date="2019-09" db="EMBL/GenBank/DDBJ databases">
        <title>Mesorhizobium sp. MaA-C15 isolated from Microcystis aeruginosa.</title>
        <authorList>
            <person name="Jeong S.E."/>
            <person name="Jin H.M."/>
            <person name="Jeon C.O."/>
        </authorList>
    </citation>
    <scope>NUCLEOTIDE SEQUENCE [LARGE SCALE GENOMIC DNA]</scope>
    <source>
        <strain evidence="1 2">MaA-C15</strain>
    </source>
</reference>
<keyword evidence="2" id="KW-1185">Reference proteome</keyword>
<dbReference type="EMBL" id="VSZS01000052">
    <property type="protein sequence ID" value="TYR35445.1"/>
    <property type="molecule type" value="Genomic_DNA"/>
</dbReference>
<proteinExistence type="predicted"/>
<dbReference type="OrthoDB" id="8020021at2"/>